<evidence type="ECO:0000313" key="2">
    <source>
        <dbReference type="Ensembl" id="ENSANIP00000024900.1"/>
    </source>
</evidence>
<keyword evidence="1" id="KW-1133">Transmembrane helix</keyword>
<dbReference type="PANTHER" id="PTHR16201:SF53">
    <property type="entry name" value="TRANSMEMBRANE PROTEIN 44"/>
    <property type="match status" value="1"/>
</dbReference>
<organism evidence="2 3">
    <name type="scientific">Accipiter nisus</name>
    <name type="common">Eurasian sparrowhawk</name>
    <dbReference type="NCBI Taxonomy" id="211598"/>
    <lineage>
        <taxon>Eukaryota</taxon>
        <taxon>Metazoa</taxon>
        <taxon>Chordata</taxon>
        <taxon>Craniata</taxon>
        <taxon>Vertebrata</taxon>
        <taxon>Euteleostomi</taxon>
        <taxon>Archelosauria</taxon>
        <taxon>Archosauria</taxon>
        <taxon>Dinosauria</taxon>
        <taxon>Saurischia</taxon>
        <taxon>Theropoda</taxon>
        <taxon>Coelurosauria</taxon>
        <taxon>Aves</taxon>
        <taxon>Neognathae</taxon>
        <taxon>Neoaves</taxon>
        <taxon>Telluraves</taxon>
        <taxon>Accipitrimorphae</taxon>
        <taxon>Accipitriformes</taxon>
        <taxon>Accipitridae</taxon>
        <taxon>Accipitrinae</taxon>
        <taxon>Accipiter</taxon>
    </lineage>
</organism>
<evidence type="ECO:0000313" key="3">
    <source>
        <dbReference type="Proteomes" id="UP000694541"/>
    </source>
</evidence>
<keyword evidence="1" id="KW-0812">Transmembrane</keyword>
<evidence type="ECO:0008006" key="4">
    <source>
        <dbReference type="Google" id="ProtNLM"/>
    </source>
</evidence>
<dbReference type="GO" id="GO:0016020">
    <property type="term" value="C:membrane"/>
    <property type="evidence" value="ECO:0007669"/>
    <property type="project" value="TreeGrafter"/>
</dbReference>
<dbReference type="Ensembl" id="ENSANIT00000025730.1">
    <property type="protein sequence ID" value="ENSANIP00000024900.1"/>
    <property type="gene ID" value="ENSANIG00000016843.1"/>
</dbReference>
<dbReference type="InterPro" id="IPR051415">
    <property type="entry name" value="LAAT-1"/>
</dbReference>
<feature type="transmembrane region" description="Helical" evidence="1">
    <location>
        <begin position="20"/>
        <end position="42"/>
    </location>
</feature>
<feature type="transmembrane region" description="Helical" evidence="1">
    <location>
        <begin position="63"/>
        <end position="84"/>
    </location>
</feature>
<sequence length="226" mass="24184">MLGMLATGHSDSAAWPAACLAGELSCVSWGLWMLAALCWIAARSLLSCECPGKGHRQPSVLCLLYSFLGHICNTVGALLASQLGIQVGKILTGAYMAVADVVRFLLTLFPPCPPESRKAAGLCRYTPPCHRCRLALVGAVRTGLLLGRVCWALSRPLLWAGCEGVPCFPRFFSLPQDNREALGFVLGLLSAFVALTARIPAFLRAVSVCWAWLPLCPPVPGRVPQP</sequence>
<evidence type="ECO:0000256" key="1">
    <source>
        <dbReference type="SAM" id="Phobius"/>
    </source>
</evidence>
<accession>A0A8B9NM40</accession>
<keyword evidence="3" id="KW-1185">Reference proteome</keyword>
<name>A0A8B9NM40_9AVES</name>
<feature type="transmembrane region" description="Helical" evidence="1">
    <location>
        <begin position="181"/>
        <end position="203"/>
    </location>
</feature>
<reference evidence="2" key="2">
    <citation type="submission" date="2025-09" db="UniProtKB">
        <authorList>
            <consortium name="Ensembl"/>
        </authorList>
    </citation>
    <scope>IDENTIFICATION</scope>
</reference>
<keyword evidence="1" id="KW-0472">Membrane</keyword>
<reference evidence="2" key="1">
    <citation type="submission" date="2025-08" db="UniProtKB">
        <authorList>
            <consortium name="Ensembl"/>
        </authorList>
    </citation>
    <scope>IDENTIFICATION</scope>
</reference>
<dbReference type="PANTHER" id="PTHR16201">
    <property type="entry name" value="SEVEN TRANSMEMBRANE PROTEIN 1-RELATED"/>
    <property type="match status" value="1"/>
</dbReference>
<proteinExistence type="predicted"/>
<protein>
    <recommendedName>
        <fullName evidence="4">Transmembrane protein 44</fullName>
    </recommendedName>
</protein>
<dbReference type="GO" id="GO:0015174">
    <property type="term" value="F:basic amino acid transmembrane transporter activity"/>
    <property type="evidence" value="ECO:0007669"/>
    <property type="project" value="TreeGrafter"/>
</dbReference>
<dbReference type="Proteomes" id="UP000694541">
    <property type="component" value="Unplaced"/>
</dbReference>
<dbReference type="AlphaFoldDB" id="A0A8B9NM40"/>